<feature type="domain" description="Transcobalamin-like C-terminal" evidence="1">
    <location>
        <begin position="97"/>
        <end position="156"/>
    </location>
</feature>
<sequence>MKKQIKVLFTILGVVLIIGVLGFSWREYQGINRVTLDKTLPTERSLDLNKAINNPSSTPVTAAREKVNIDFGGGKIITTQVESTNAYEALLKAAKINNLQIERKEYKFGSLVTKIGDKENNSSFAWIYYVNGKTGQFSAEKFIIHPQDVVDWKYEKIK</sequence>
<gene>
    <name evidence="2" type="ORF">A3D03_02620</name>
</gene>
<organism evidence="2 3">
    <name type="scientific">Candidatus Gottesmanbacteria bacterium RIFCSPHIGHO2_02_FULL_40_13</name>
    <dbReference type="NCBI Taxonomy" id="1798384"/>
    <lineage>
        <taxon>Bacteria</taxon>
        <taxon>Candidatus Gottesmaniibacteriota</taxon>
    </lineage>
</organism>
<protein>
    <recommendedName>
        <fullName evidence="1">Transcobalamin-like C-terminal domain-containing protein</fullName>
    </recommendedName>
</protein>
<proteinExistence type="predicted"/>
<dbReference type="Pfam" id="PF14478">
    <property type="entry name" value="DUF4430"/>
    <property type="match status" value="1"/>
</dbReference>
<dbReference type="InterPro" id="IPR027954">
    <property type="entry name" value="Transcobalamin-like_C"/>
</dbReference>
<evidence type="ECO:0000313" key="2">
    <source>
        <dbReference type="EMBL" id="OGG22170.1"/>
    </source>
</evidence>
<dbReference type="STRING" id="1798384.A3D03_02620"/>
<dbReference type="Gene3D" id="2.170.130.30">
    <property type="match status" value="1"/>
</dbReference>
<comment type="caution">
    <text evidence="2">The sequence shown here is derived from an EMBL/GenBank/DDBJ whole genome shotgun (WGS) entry which is preliminary data.</text>
</comment>
<reference evidence="2 3" key="1">
    <citation type="journal article" date="2016" name="Nat. Commun.">
        <title>Thousands of microbial genomes shed light on interconnected biogeochemical processes in an aquifer system.</title>
        <authorList>
            <person name="Anantharaman K."/>
            <person name="Brown C.T."/>
            <person name="Hug L.A."/>
            <person name="Sharon I."/>
            <person name="Castelle C.J."/>
            <person name="Probst A.J."/>
            <person name="Thomas B.C."/>
            <person name="Singh A."/>
            <person name="Wilkins M.J."/>
            <person name="Karaoz U."/>
            <person name="Brodie E.L."/>
            <person name="Williams K.H."/>
            <person name="Hubbard S.S."/>
            <person name="Banfield J.F."/>
        </authorList>
    </citation>
    <scope>NUCLEOTIDE SEQUENCE [LARGE SCALE GENOMIC DNA]</scope>
</reference>
<evidence type="ECO:0000313" key="3">
    <source>
        <dbReference type="Proteomes" id="UP000177092"/>
    </source>
</evidence>
<dbReference type="Proteomes" id="UP000177092">
    <property type="component" value="Unassembled WGS sequence"/>
</dbReference>
<accession>A0A1F6ABL9</accession>
<evidence type="ECO:0000259" key="1">
    <source>
        <dbReference type="Pfam" id="PF14478"/>
    </source>
</evidence>
<dbReference type="AlphaFoldDB" id="A0A1F6ABL9"/>
<name>A0A1F6ABL9_9BACT</name>
<dbReference type="EMBL" id="MFJN01000008">
    <property type="protein sequence ID" value="OGG22170.1"/>
    <property type="molecule type" value="Genomic_DNA"/>
</dbReference>